<dbReference type="SMART" id="SM00872">
    <property type="entry name" value="Alpha-mann_mid"/>
    <property type="match status" value="1"/>
</dbReference>
<evidence type="ECO:0000313" key="4">
    <source>
        <dbReference type="EMBL" id="EER18176.1"/>
    </source>
</evidence>
<evidence type="ECO:0000256" key="1">
    <source>
        <dbReference type="ARBA" id="ARBA00022723"/>
    </source>
</evidence>
<gene>
    <name evidence="4" type="ORF">Pmar_PMAR027563</name>
</gene>
<name>C5KBG7_PERM5</name>
<dbReference type="PANTHER" id="PTHR11607:SF3">
    <property type="entry name" value="LYSOSOMAL ALPHA-MANNOSIDASE"/>
    <property type="match status" value="1"/>
</dbReference>
<evidence type="ECO:0000259" key="3">
    <source>
        <dbReference type="SMART" id="SM00872"/>
    </source>
</evidence>
<dbReference type="Gene3D" id="2.60.40.1180">
    <property type="entry name" value="Golgi alpha-mannosidase II"/>
    <property type="match status" value="1"/>
</dbReference>
<dbReference type="InParanoid" id="C5KBG7"/>
<protein>
    <submittedName>
        <fullName evidence="4">Lysosomal alpha-mannosidase, putative</fullName>
    </submittedName>
</protein>
<feature type="domain" description="Glycoside hydrolase family 38 central" evidence="3">
    <location>
        <begin position="1"/>
        <end position="73"/>
    </location>
</feature>
<dbReference type="SUPFAM" id="SSF88688">
    <property type="entry name" value="Families 57/38 glycoside transferase middle domain"/>
    <property type="match status" value="1"/>
</dbReference>
<dbReference type="AlphaFoldDB" id="C5KBG7"/>
<accession>C5KBG7</accession>
<feature type="non-terminal residue" evidence="4">
    <location>
        <position position="1"/>
    </location>
</feature>
<dbReference type="RefSeq" id="XP_002786380.1">
    <property type="nucleotide sequence ID" value="XM_002786334.1"/>
</dbReference>
<dbReference type="EMBL" id="GG671823">
    <property type="protein sequence ID" value="EER18176.1"/>
    <property type="molecule type" value="Genomic_DNA"/>
</dbReference>
<evidence type="ECO:0000313" key="5">
    <source>
        <dbReference type="Proteomes" id="UP000007800"/>
    </source>
</evidence>
<dbReference type="InterPro" id="IPR015341">
    <property type="entry name" value="Glyco_hydro_38_cen"/>
</dbReference>
<dbReference type="PANTHER" id="PTHR11607">
    <property type="entry name" value="ALPHA-MANNOSIDASE"/>
    <property type="match status" value="1"/>
</dbReference>
<proteinExistence type="predicted"/>
<dbReference type="InterPro" id="IPR037094">
    <property type="entry name" value="Glyco_hydro_38_cen_sf"/>
</dbReference>
<dbReference type="InterPro" id="IPR028995">
    <property type="entry name" value="Glyco_hydro_57/38_cen_sf"/>
</dbReference>
<dbReference type="InterPro" id="IPR013780">
    <property type="entry name" value="Glyco_hydro_b"/>
</dbReference>
<dbReference type="Gene3D" id="1.20.1270.50">
    <property type="entry name" value="Glycoside hydrolase family 38, central domain"/>
    <property type="match status" value="1"/>
</dbReference>
<dbReference type="OrthoDB" id="441398at2759"/>
<dbReference type="GO" id="GO:0006013">
    <property type="term" value="P:mannose metabolic process"/>
    <property type="evidence" value="ECO:0007669"/>
    <property type="project" value="InterPro"/>
</dbReference>
<dbReference type="GeneID" id="9048755"/>
<dbReference type="InterPro" id="IPR011013">
    <property type="entry name" value="Gal_mutarotase_sf_dom"/>
</dbReference>
<dbReference type="GO" id="GO:0046872">
    <property type="term" value="F:metal ion binding"/>
    <property type="evidence" value="ECO:0007669"/>
    <property type="project" value="UniProtKB-KW"/>
</dbReference>
<reference evidence="4 5" key="1">
    <citation type="submission" date="2008-07" db="EMBL/GenBank/DDBJ databases">
        <authorList>
            <person name="El-Sayed N."/>
            <person name="Caler E."/>
            <person name="Inman J."/>
            <person name="Amedeo P."/>
            <person name="Hass B."/>
            <person name="Wortman J."/>
        </authorList>
    </citation>
    <scope>NUCLEOTIDE SEQUENCE [LARGE SCALE GENOMIC DNA]</scope>
    <source>
        <strain evidence="5">ATCC 50983 / TXsc</strain>
    </source>
</reference>
<keyword evidence="2" id="KW-0378">Hydrolase</keyword>
<dbReference type="FunFam" id="1.20.1270.50:FF:000003">
    <property type="entry name" value="Alpha-mannosidase"/>
    <property type="match status" value="1"/>
</dbReference>
<dbReference type="GO" id="GO:0030246">
    <property type="term" value="F:carbohydrate binding"/>
    <property type="evidence" value="ECO:0007669"/>
    <property type="project" value="InterPro"/>
</dbReference>
<dbReference type="Pfam" id="PF09261">
    <property type="entry name" value="Alpha-mann_mid"/>
    <property type="match status" value="1"/>
</dbReference>
<organism evidence="5">
    <name type="scientific">Perkinsus marinus (strain ATCC 50983 / TXsc)</name>
    <dbReference type="NCBI Taxonomy" id="423536"/>
    <lineage>
        <taxon>Eukaryota</taxon>
        <taxon>Sar</taxon>
        <taxon>Alveolata</taxon>
        <taxon>Perkinsozoa</taxon>
        <taxon>Perkinsea</taxon>
        <taxon>Perkinsida</taxon>
        <taxon>Perkinsidae</taxon>
        <taxon>Perkinsus</taxon>
    </lineage>
</organism>
<dbReference type="GO" id="GO:0004559">
    <property type="term" value="F:alpha-mannosidase activity"/>
    <property type="evidence" value="ECO:0007669"/>
    <property type="project" value="InterPro"/>
</dbReference>
<dbReference type="InterPro" id="IPR050843">
    <property type="entry name" value="Glycosyl_Hydrlase_38"/>
</dbReference>
<dbReference type="GO" id="GO:0005764">
    <property type="term" value="C:lysosome"/>
    <property type="evidence" value="ECO:0007669"/>
    <property type="project" value="TreeGrafter"/>
</dbReference>
<dbReference type="Proteomes" id="UP000007800">
    <property type="component" value="Unassembled WGS sequence"/>
</dbReference>
<evidence type="ECO:0000256" key="2">
    <source>
        <dbReference type="ARBA" id="ARBA00022801"/>
    </source>
</evidence>
<keyword evidence="5" id="KW-1185">Reference proteome</keyword>
<sequence length="243" mass="26741">YFTSRPNFKGMVRGAGRTYTAARQLVATAVHRAQQDQLQSLERMTDAVGIAQHHDAITGTEKQHVDDDYCKKLHEATEGVMESIVIPETMSRFGLRNGGGYCPLLNESICSWTEELSTESSSVLMAVYNPLSHPITSVVSVPIAPPKQKAESPEADDSIESYSVQRSLMGSLNRHCKGMAVAVEKAVSKQGVKVGAPLCYQRLTFPHYDQSWVTDDDDHRGTPTSTLYFTAEDVPPMGSAIYR</sequence>
<keyword evidence="1" id="KW-0479">Metal-binding</keyword>
<dbReference type="SUPFAM" id="SSF74650">
    <property type="entry name" value="Galactose mutarotase-like"/>
    <property type="match status" value="1"/>
</dbReference>